<reference evidence="2" key="1">
    <citation type="journal article" date="2020" name="Stud. Mycol.">
        <title>101 Dothideomycetes genomes: a test case for predicting lifestyles and emergence of pathogens.</title>
        <authorList>
            <person name="Haridas S."/>
            <person name="Albert R."/>
            <person name="Binder M."/>
            <person name="Bloem J."/>
            <person name="Labutti K."/>
            <person name="Salamov A."/>
            <person name="Andreopoulos B."/>
            <person name="Baker S."/>
            <person name="Barry K."/>
            <person name="Bills G."/>
            <person name="Bluhm B."/>
            <person name="Cannon C."/>
            <person name="Castanera R."/>
            <person name="Culley D."/>
            <person name="Daum C."/>
            <person name="Ezra D."/>
            <person name="Gonzalez J."/>
            <person name="Henrissat B."/>
            <person name="Kuo A."/>
            <person name="Liang C."/>
            <person name="Lipzen A."/>
            <person name="Lutzoni F."/>
            <person name="Magnuson J."/>
            <person name="Mondo S."/>
            <person name="Nolan M."/>
            <person name="Ohm R."/>
            <person name="Pangilinan J."/>
            <person name="Park H.-J."/>
            <person name="Ramirez L."/>
            <person name="Alfaro M."/>
            <person name="Sun H."/>
            <person name="Tritt A."/>
            <person name="Yoshinaga Y."/>
            <person name="Zwiers L.-H."/>
            <person name="Turgeon B."/>
            <person name="Goodwin S."/>
            <person name="Spatafora J."/>
            <person name="Crous P."/>
            <person name="Grigoriev I."/>
        </authorList>
    </citation>
    <scope>NUCLEOTIDE SEQUENCE</scope>
    <source>
        <strain evidence="2">CBS 207.26</strain>
    </source>
</reference>
<feature type="non-terminal residue" evidence="2">
    <location>
        <position position="64"/>
    </location>
</feature>
<feature type="transmembrane region" description="Helical" evidence="1">
    <location>
        <begin position="12"/>
        <end position="30"/>
    </location>
</feature>
<dbReference type="EMBL" id="ML994611">
    <property type="protein sequence ID" value="KAF2194399.1"/>
    <property type="molecule type" value="Genomic_DNA"/>
</dbReference>
<dbReference type="Proteomes" id="UP000800200">
    <property type="component" value="Unassembled WGS sequence"/>
</dbReference>
<keyword evidence="3" id="KW-1185">Reference proteome</keyword>
<gene>
    <name evidence="2" type="ORF">K469DRAFT_126527</name>
</gene>
<evidence type="ECO:0000313" key="2">
    <source>
        <dbReference type="EMBL" id="KAF2194399.1"/>
    </source>
</evidence>
<accession>A0A6A6EUD6</accession>
<keyword evidence="1" id="KW-1133">Transmembrane helix</keyword>
<keyword evidence="1" id="KW-0812">Transmembrane</keyword>
<protein>
    <submittedName>
        <fullName evidence="2">Uncharacterized protein</fullName>
    </submittedName>
</protein>
<evidence type="ECO:0000313" key="3">
    <source>
        <dbReference type="Proteomes" id="UP000800200"/>
    </source>
</evidence>
<dbReference type="AlphaFoldDB" id="A0A6A6EUD6"/>
<organism evidence="2 3">
    <name type="scientific">Zopfia rhizophila CBS 207.26</name>
    <dbReference type="NCBI Taxonomy" id="1314779"/>
    <lineage>
        <taxon>Eukaryota</taxon>
        <taxon>Fungi</taxon>
        <taxon>Dikarya</taxon>
        <taxon>Ascomycota</taxon>
        <taxon>Pezizomycotina</taxon>
        <taxon>Dothideomycetes</taxon>
        <taxon>Dothideomycetes incertae sedis</taxon>
        <taxon>Zopfiaceae</taxon>
        <taxon>Zopfia</taxon>
    </lineage>
</organism>
<name>A0A6A6EUD6_9PEZI</name>
<sequence length="64" mass="7532">MSRDLVLPRTLNYSSMAALCMVSRILATSSQRRQRSRKRRLRSLLVKRIRTNVTRRLISMTRLG</sequence>
<proteinExistence type="predicted"/>
<keyword evidence="1" id="KW-0472">Membrane</keyword>
<evidence type="ECO:0000256" key="1">
    <source>
        <dbReference type="SAM" id="Phobius"/>
    </source>
</evidence>